<dbReference type="AlphaFoldDB" id="A4IS70"/>
<accession>A4IS70</accession>
<dbReference type="Pfam" id="PF03237">
    <property type="entry name" value="Terminase_6N"/>
    <property type="match status" value="1"/>
</dbReference>
<dbReference type="eggNOG" id="COG5362">
    <property type="taxonomic scope" value="Bacteria"/>
</dbReference>
<name>A4IS70_GEOTN</name>
<dbReference type="eggNOG" id="COG5410">
    <property type="taxonomic scope" value="Bacteria"/>
</dbReference>
<dbReference type="InterPro" id="IPR006517">
    <property type="entry name" value="Phage_terminase_lsu-like_C"/>
</dbReference>
<dbReference type="Proteomes" id="UP000001578">
    <property type="component" value="Chromosome"/>
</dbReference>
<dbReference type="KEGG" id="gtn:GTNG_2829"/>
<sequence length="497" mass="56271">MGNTKSEWSTTSSVSFSKTKKQGSLSSDLSESAMLISEILNNLDALEKELAKEDYSVYLEYTHFGRYRPSRHSDLICDYLMRVERGEIDRLMIFMPPRHSKSMTVTETFPSWFIGRNPNRRVIEVSYGDSLARRFGKANRNKIAEFGKELFGITLARDNNSVTSWDIEGHRGGMISVGIGGGITGQGADLLIIDDPIKNRKEADSITYRNMIWNEWQNTLSTRLQPGGRVILILTRWHEDDLAGRLLEHEPERWTVVSLPAICDSENDLLGRKIGEALWPEYGFDEKWAEETKKTVGSRTWNALYQQRPTPPSGAIIHRSWFKYYREAPAQMDEYIQSWDFAFKDTDEGSFVVGQVWGRKGANKYLLDQVRAKLSFTDSIRAIVSLTSKWPQAQAKLIEDRANGTAIINTLRNQVSGMLPVMPSGTKVERLNAVSPQFEAGNVYIPHPSIAPWVHDYVEELVAFPNAPTDDQVDATSQALQYLNRSGTKGTIKVDVF</sequence>
<keyword evidence="1" id="KW-1188">Viral release from host cell</keyword>
<evidence type="ECO:0000313" key="3">
    <source>
        <dbReference type="EMBL" id="ABO68174.1"/>
    </source>
</evidence>
<proteinExistence type="predicted"/>
<dbReference type="InterPro" id="IPR035421">
    <property type="entry name" value="Terminase_6C"/>
</dbReference>
<feature type="domain" description="Terminase large subunit gp17-like C-terminal" evidence="2">
    <location>
        <begin position="338"/>
        <end position="482"/>
    </location>
</feature>
<dbReference type="NCBIfam" id="TIGR01630">
    <property type="entry name" value="psiM2_ORF9"/>
    <property type="match status" value="1"/>
</dbReference>
<gene>
    <name evidence="3" type="ordered locus">GTNG_2829</name>
</gene>
<reference evidence="3 4" key="1">
    <citation type="journal article" date="2007" name="Proc. Natl. Acad. Sci. U.S.A.">
        <title>Genome and proteome of long-chain alkane degrading Geobacillus thermodenitrificans NG80-2 isolated from a deep-subsurface oil reservoir.</title>
        <authorList>
            <person name="Feng L."/>
            <person name="Wang W."/>
            <person name="Cheng J."/>
            <person name="Ren Y."/>
            <person name="Zhao G."/>
            <person name="Gao C."/>
            <person name="Tang Y."/>
            <person name="Liu X."/>
            <person name="Han W."/>
            <person name="Peng X."/>
            <person name="Liu R."/>
            <person name="Wang L."/>
        </authorList>
    </citation>
    <scope>NUCLEOTIDE SEQUENCE [LARGE SCALE GENOMIC DNA]</scope>
    <source>
        <strain evidence="3 4">NG80-2</strain>
    </source>
</reference>
<organism evidence="3 4">
    <name type="scientific">Geobacillus thermodenitrificans (strain NG80-2)</name>
    <dbReference type="NCBI Taxonomy" id="420246"/>
    <lineage>
        <taxon>Bacteria</taxon>
        <taxon>Bacillati</taxon>
        <taxon>Bacillota</taxon>
        <taxon>Bacilli</taxon>
        <taxon>Bacillales</taxon>
        <taxon>Anoxybacillaceae</taxon>
        <taxon>Geobacillus</taxon>
    </lineage>
</organism>
<dbReference type="Pfam" id="PF17289">
    <property type="entry name" value="Terminase_6C"/>
    <property type="match status" value="1"/>
</dbReference>
<evidence type="ECO:0000313" key="4">
    <source>
        <dbReference type="Proteomes" id="UP000001578"/>
    </source>
</evidence>
<dbReference type="HOGENOM" id="CLU_028165_1_0_9"/>
<evidence type="ECO:0000259" key="2">
    <source>
        <dbReference type="Pfam" id="PF17289"/>
    </source>
</evidence>
<evidence type="ECO:0000256" key="1">
    <source>
        <dbReference type="ARBA" id="ARBA00022612"/>
    </source>
</evidence>
<protein>
    <submittedName>
        <fullName evidence="3">Terminase large subunit, putative</fullName>
    </submittedName>
</protein>
<dbReference type="EMBL" id="CP000557">
    <property type="protein sequence ID" value="ABO68174.1"/>
    <property type="molecule type" value="Genomic_DNA"/>
</dbReference>